<evidence type="ECO:0000256" key="1">
    <source>
        <dbReference type="ARBA" id="ARBA00008324"/>
    </source>
</evidence>
<dbReference type="PANTHER" id="PTHR21660:SF1">
    <property type="entry name" value="ACYL-COENZYME A THIOESTERASE 13"/>
    <property type="match status" value="1"/>
</dbReference>
<dbReference type="PANTHER" id="PTHR21660">
    <property type="entry name" value="THIOESTERASE SUPERFAMILY MEMBER-RELATED"/>
    <property type="match status" value="1"/>
</dbReference>
<dbReference type="RefSeq" id="WP_019958724.1">
    <property type="nucleotide sequence ID" value="NZ_CP091512.1"/>
</dbReference>
<comment type="similarity">
    <text evidence="1">Belongs to the thioesterase PaaI family.</text>
</comment>
<keyword evidence="5" id="KW-1185">Reference proteome</keyword>
<name>A0ABY4E891_VITST</name>
<evidence type="ECO:0000256" key="2">
    <source>
        <dbReference type="ARBA" id="ARBA00022801"/>
    </source>
</evidence>
<gene>
    <name evidence="4" type="ORF">LVJ81_08530</name>
</gene>
<evidence type="ECO:0000313" key="4">
    <source>
        <dbReference type="EMBL" id="UOO91682.1"/>
    </source>
</evidence>
<dbReference type="CDD" id="cd03443">
    <property type="entry name" value="PaaI_thioesterase"/>
    <property type="match status" value="1"/>
</dbReference>
<reference evidence="4" key="2">
    <citation type="journal article" date="2022" name="Res Sq">
        <title>Evolution of multicellular longitudinally dividing oral cavity symbionts (Neisseriaceae).</title>
        <authorList>
            <person name="Nyongesa S."/>
            <person name="Weber P."/>
            <person name="Bernet E."/>
            <person name="Pullido F."/>
            <person name="Nieckarz M."/>
            <person name="Delaby M."/>
            <person name="Nieves C."/>
            <person name="Viehboeck T."/>
            <person name="Krause N."/>
            <person name="Rivera-Millot A."/>
            <person name="Nakamura A."/>
            <person name="Vischer N."/>
            <person name="VanNieuwenhze M."/>
            <person name="Brun Y."/>
            <person name="Cava F."/>
            <person name="Bulgheresi S."/>
            <person name="Veyrier F."/>
        </authorList>
    </citation>
    <scope>NUCLEOTIDE SEQUENCE</scope>
    <source>
        <strain evidence="4">SAG 1488-6</strain>
    </source>
</reference>
<dbReference type="InterPro" id="IPR006683">
    <property type="entry name" value="Thioestr_dom"/>
</dbReference>
<dbReference type="Proteomes" id="UP000832034">
    <property type="component" value="Chromosome"/>
</dbReference>
<proteinExistence type="inferred from homology"/>
<keyword evidence="2" id="KW-0378">Hydrolase</keyword>
<evidence type="ECO:0000313" key="5">
    <source>
        <dbReference type="Proteomes" id="UP000832034"/>
    </source>
</evidence>
<feature type="domain" description="Thioesterase" evidence="3">
    <location>
        <begin position="57"/>
        <end position="131"/>
    </location>
</feature>
<protein>
    <submittedName>
        <fullName evidence="4">PaaI family thioesterase</fullName>
    </submittedName>
</protein>
<dbReference type="NCBIfam" id="TIGR00369">
    <property type="entry name" value="unchar_dom_1"/>
    <property type="match status" value="1"/>
</dbReference>
<dbReference type="SUPFAM" id="SSF54637">
    <property type="entry name" value="Thioesterase/thiol ester dehydrase-isomerase"/>
    <property type="match status" value="1"/>
</dbReference>
<sequence length="144" mass="15546">MNSAVDYSGLEFLNKIKDGQLPHSNMANTTAMRLVEVAKGNVVYEVTPDERHLNTLGGVHGGLYATVMDTITGAAIHSMLDAGINFGTTDLNLKMLRALKPHHTYRGEGKIISIGRTLLTAEGRIVDENGKIYAYGSASCLIIK</sequence>
<dbReference type="Gene3D" id="3.10.129.10">
    <property type="entry name" value="Hotdog Thioesterase"/>
    <property type="match status" value="1"/>
</dbReference>
<dbReference type="InterPro" id="IPR003736">
    <property type="entry name" value="PAAI_dom"/>
</dbReference>
<dbReference type="InterPro" id="IPR039298">
    <property type="entry name" value="ACOT13"/>
</dbReference>
<dbReference type="EMBL" id="CP091512">
    <property type="protein sequence ID" value="UOO91682.1"/>
    <property type="molecule type" value="Genomic_DNA"/>
</dbReference>
<evidence type="ECO:0000259" key="3">
    <source>
        <dbReference type="Pfam" id="PF03061"/>
    </source>
</evidence>
<reference evidence="4" key="1">
    <citation type="submission" date="2021-12" db="EMBL/GenBank/DDBJ databases">
        <authorList>
            <person name="Veyrier F.J."/>
        </authorList>
    </citation>
    <scope>NUCLEOTIDE SEQUENCE</scope>
    <source>
        <strain evidence="4">SAG 1488-6</strain>
    </source>
</reference>
<organism evidence="4 5">
    <name type="scientific">Vitreoscilla stercoraria</name>
    <dbReference type="NCBI Taxonomy" id="61"/>
    <lineage>
        <taxon>Bacteria</taxon>
        <taxon>Pseudomonadati</taxon>
        <taxon>Pseudomonadota</taxon>
        <taxon>Betaproteobacteria</taxon>
        <taxon>Neisseriales</taxon>
        <taxon>Neisseriaceae</taxon>
        <taxon>Vitreoscilla</taxon>
    </lineage>
</organism>
<accession>A0ABY4E891</accession>
<dbReference type="Pfam" id="PF03061">
    <property type="entry name" value="4HBT"/>
    <property type="match status" value="1"/>
</dbReference>
<dbReference type="InterPro" id="IPR029069">
    <property type="entry name" value="HotDog_dom_sf"/>
</dbReference>